<sequence>MRKKRTEPRPLARAEKVLIGLQLTTGTAAVLSGAVLAARPDGSFLHAGPRVLERTPFRDWRVPGLLLAAGCGGGYLAAGSLQLLRHPAAPLVSAAAGAALVGLEAWETAVIEFQPLEVFYAAVGGAVTALAIRSAGAGARTRRSSGA</sequence>
<keyword evidence="1" id="KW-0472">Membrane</keyword>
<feature type="transmembrane region" description="Helical" evidence="1">
    <location>
        <begin position="88"/>
        <end position="106"/>
    </location>
</feature>
<dbReference type="EMBL" id="CP106856">
    <property type="protein sequence ID" value="UYB37503.1"/>
    <property type="molecule type" value="Genomic_DNA"/>
</dbReference>
<dbReference type="GeneID" id="95607317"/>
<evidence type="ECO:0000313" key="2">
    <source>
        <dbReference type="EMBL" id="UYB37503.1"/>
    </source>
</evidence>
<dbReference type="Proteomes" id="UP001063368">
    <property type="component" value="Chromosome"/>
</dbReference>
<feature type="transmembrane region" description="Helical" evidence="1">
    <location>
        <begin position="118"/>
        <end position="136"/>
    </location>
</feature>
<evidence type="ECO:0000313" key="3">
    <source>
        <dbReference type="Proteomes" id="UP001063368"/>
    </source>
</evidence>
<name>A0ABY6FW89_9MICC</name>
<dbReference type="RefSeq" id="WP_141653668.1">
    <property type="nucleotide sequence ID" value="NZ_BAAAKG010000002.1"/>
</dbReference>
<evidence type="ECO:0000256" key="1">
    <source>
        <dbReference type="SAM" id="Phobius"/>
    </source>
</evidence>
<accession>A0ABY6FW89</accession>
<keyword evidence="3" id="KW-1185">Reference proteome</keyword>
<gene>
    <name evidence="2" type="ORF">N9A08_07685</name>
</gene>
<organism evidence="2 3">
    <name type="scientific">Arthrobacter koreensis</name>
    <dbReference type="NCBI Taxonomy" id="199136"/>
    <lineage>
        <taxon>Bacteria</taxon>
        <taxon>Bacillati</taxon>
        <taxon>Actinomycetota</taxon>
        <taxon>Actinomycetes</taxon>
        <taxon>Micrococcales</taxon>
        <taxon>Micrococcaceae</taxon>
        <taxon>Arthrobacter</taxon>
    </lineage>
</organism>
<proteinExistence type="predicted"/>
<keyword evidence="1" id="KW-1133">Transmembrane helix</keyword>
<feature type="transmembrane region" description="Helical" evidence="1">
    <location>
        <begin position="61"/>
        <end position="81"/>
    </location>
</feature>
<reference evidence="2" key="1">
    <citation type="submission" date="2022-09" db="EMBL/GenBank/DDBJ databases">
        <authorList>
            <person name="Li D."/>
            <person name="Cheng J."/>
            <person name="Li Y."/>
        </authorList>
    </citation>
    <scope>NUCLEOTIDE SEQUENCE</scope>
    <source>
        <strain evidence="2">DL</strain>
    </source>
</reference>
<keyword evidence="1" id="KW-0812">Transmembrane</keyword>
<protein>
    <submittedName>
        <fullName evidence="2">Uncharacterized protein</fullName>
    </submittedName>
</protein>